<reference evidence="2 3" key="1">
    <citation type="submission" date="2023-03" db="EMBL/GenBank/DDBJ databases">
        <title>YIM 152171 draft genome.</title>
        <authorList>
            <person name="Yang Z."/>
        </authorList>
    </citation>
    <scope>NUCLEOTIDE SEQUENCE [LARGE SCALE GENOMIC DNA]</scope>
    <source>
        <strain evidence="2 3">YIM 152171</strain>
    </source>
</reference>
<comment type="caution">
    <text evidence="2">The sequence shown here is derived from an EMBL/GenBank/DDBJ whole genome shotgun (WGS) entry which is preliminary data.</text>
</comment>
<keyword evidence="3" id="KW-1185">Reference proteome</keyword>
<evidence type="ECO:0000313" key="3">
    <source>
        <dbReference type="Proteomes" id="UP001301140"/>
    </source>
</evidence>
<name>A0AAP4D6Q5_9PROT</name>
<feature type="non-terminal residue" evidence="2">
    <location>
        <position position="1"/>
    </location>
</feature>
<feature type="region of interest" description="Disordered" evidence="1">
    <location>
        <begin position="52"/>
        <end position="81"/>
    </location>
</feature>
<protein>
    <submittedName>
        <fullName evidence="2">Uncharacterized protein</fullName>
    </submittedName>
</protein>
<gene>
    <name evidence="2" type="ORF">PZ740_13790</name>
</gene>
<dbReference type="AlphaFoldDB" id="A0AAP4D6Q5"/>
<accession>A0AAP4D6Q5</accession>
<dbReference type="Proteomes" id="UP001301140">
    <property type="component" value="Unassembled WGS sequence"/>
</dbReference>
<evidence type="ECO:0000256" key="1">
    <source>
        <dbReference type="SAM" id="MobiDB-lite"/>
    </source>
</evidence>
<evidence type="ECO:0000313" key="2">
    <source>
        <dbReference type="EMBL" id="MDF1587455.1"/>
    </source>
</evidence>
<feature type="compositionally biased region" description="Basic and acidic residues" evidence="1">
    <location>
        <begin position="64"/>
        <end position="81"/>
    </location>
</feature>
<dbReference type="EMBL" id="JARGEQ010000133">
    <property type="protein sequence ID" value="MDF1587455.1"/>
    <property type="molecule type" value="Genomic_DNA"/>
</dbReference>
<proteinExistence type="predicted"/>
<organism evidence="2 3">
    <name type="scientific">Marinimicrococcus flavescens</name>
    <dbReference type="NCBI Taxonomy" id="3031815"/>
    <lineage>
        <taxon>Bacteria</taxon>
        <taxon>Pseudomonadati</taxon>
        <taxon>Pseudomonadota</taxon>
        <taxon>Alphaproteobacteria</taxon>
        <taxon>Geminicoccales</taxon>
        <taxon>Geminicoccaceae</taxon>
        <taxon>Marinimicrococcus</taxon>
    </lineage>
</organism>
<sequence>IGSALKPLMENQELRRLLSSADEEEKRGWLKSASELGITLLSGVEETAEWERADIRLPGATDVASERTGHSTDRQERGSIG</sequence>